<dbReference type="EMBL" id="SMKV01000046">
    <property type="protein sequence ID" value="TDC88137.1"/>
    <property type="molecule type" value="Genomic_DNA"/>
</dbReference>
<evidence type="ECO:0000313" key="4">
    <source>
        <dbReference type="Proteomes" id="UP000294744"/>
    </source>
</evidence>
<organism evidence="3 4">
    <name type="scientific">Saccharopolyspora aridisoli</name>
    <dbReference type="NCBI Taxonomy" id="2530385"/>
    <lineage>
        <taxon>Bacteria</taxon>
        <taxon>Bacillati</taxon>
        <taxon>Actinomycetota</taxon>
        <taxon>Actinomycetes</taxon>
        <taxon>Pseudonocardiales</taxon>
        <taxon>Pseudonocardiaceae</taxon>
        <taxon>Saccharopolyspora</taxon>
    </lineage>
</organism>
<evidence type="ECO:0000256" key="1">
    <source>
        <dbReference type="SAM" id="MobiDB-lite"/>
    </source>
</evidence>
<keyword evidence="2" id="KW-1133">Transmembrane helix</keyword>
<evidence type="ECO:0008006" key="5">
    <source>
        <dbReference type="Google" id="ProtNLM"/>
    </source>
</evidence>
<dbReference type="OrthoDB" id="3667267at2"/>
<dbReference type="AlphaFoldDB" id="A0A4R4U9G2"/>
<dbReference type="Proteomes" id="UP000294744">
    <property type="component" value="Unassembled WGS sequence"/>
</dbReference>
<proteinExistence type="predicted"/>
<keyword evidence="2" id="KW-0472">Membrane</keyword>
<keyword evidence="2" id="KW-0812">Transmembrane</keyword>
<name>A0A4R4U9G2_9PSEU</name>
<feature type="compositionally biased region" description="Low complexity" evidence="1">
    <location>
        <begin position="189"/>
        <end position="199"/>
    </location>
</feature>
<evidence type="ECO:0000313" key="3">
    <source>
        <dbReference type="EMBL" id="TDC88137.1"/>
    </source>
</evidence>
<sequence>MSEQLSPVEAEEQRLLQAGGMINLFVWLVASVVMVFSAFAGAELLAHHGVPWGLGLAGGLAVDAALVVALIGDRQLHRYGQRAPWGTGLRWATAGMSLVLNCGQSAERGDWVAAGLHAIFPVLLIVLTEASQGYQIAFSRAVSEAKAKREYQQPVPSTEPAPVPVAGTCPVPSSGTRASAPTRTRRSTTRPSTTRSGASLRSAQQVRGGQWDAEQWKRAVELVAAYQRERGRNPKLGEFHSELRMSRNAASPLRNAVLSAVSRHGADAAKSLTPGAGNDPAPVSAEAGTEPRVIELPTADTAAVDTAESIVAN</sequence>
<dbReference type="RefSeq" id="WP_132627071.1">
    <property type="nucleotide sequence ID" value="NZ_SMKV01000046.1"/>
</dbReference>
<gene>
    <name evidence="3" type="ORF">E1161_24385</name>
</gene>
<reference evidence="3 4" key="1">
    <citation type="submission" date="2019-03" db="EMBL/GenBank/DDBJ databases">
        <title>Draft genome sequences of novel Actinobacteria.</title>
        <authorList>
            <person name="Sahin N."/>
            <person name="Ay H."/>
            <person name="Saygin H."/>
        </authorList>
    </citation>
    <scope>NUCLEOTIDE SEQUENCE [LARGE SCALE GENOMIC DNA]</scope>
    <source>
        <strain evidence="3 4">16K404</strain>
    </source>
</reference>
<comment type="caution">
    <text evidence="3">The sequence shown here is derived from an EMBL/GenBank/DDBJ whole genome shotgun (WGS) entry which is preliminary data.</text>
</comment>
<feature type="transmembrane region" description="Helical" evidence="2">
    <location>
        <begin position="52"/>
        <end position="72"/>
    </location>
</feature>
<feature type="transmembrane region" description="Helical" evidence="2">
    <location>
        <begin position="21"/>
        <end position="40"/>
    </location>
</feature>
<feature type="region of interest" description="Disordered" evidence="1">
    <location>
        <begin position="151"/>
        <end position="207"/>
    </location>
</feature>
<keyword evidence="4" id="KW-1185">Reference proteome</keyword>
<evidence type="ECO:0000256" key="2">
    <source>
        <dbReference type="SAM" id="Phobius"/>
    </source>
</evidence>
<protein>
    <recommendedName>
        <fullName evidence="5">DUF2637 domain-containing protein</fullName>
    </recommendedName>
</protein>
<feature type="compositionally biased region" description="Low complexity" evidence="1">
    <location>
        <begin position="173"/>
        <end position="182"/>
    </location>
</feature>
<accession>A0A4R4U9G2</accession>
<feature type="region of interest" description="Disordered" evidence="1">
    <location>
        <begin position="268"/>
        <end position="290"/>
    </location>
</feature>